<dbReference type="InterPro" id="IPR018062">
    <property type="entry name" value="HTH_AraC-typ_CS"/>
</dbReference>
<sequence length="353" mass="40962">MVQHITNDKTAINLAVTYYLNQKSKFHRKCIEYWVDNKKNSVFYLIRAINKKAIIQLYFNFFKLYPYKISSVNNDLVNAFLNSQQKIKSVQTESLEVKTYPVFLIVKTLNKSLLEYKIGLEKSSKLLLDKKKDLNNYINSYNGIKIDSSEENNNIAEFTSCQKAIRCAYLIQKKLLRKYSNINFRIALFSEPNNYKEQILSQKIPKLLNFLFFLCNQNELLISSNINHSYSNNGLKTRKLNIQQENFLFSLAATLDKNYHNSKFNIPDFCKSIMMSKTKLYRNCKSLTGMSINALLKEYRLKSSLNSLNKNHSSISQISINSGFSSSSYFSNCFKKKFGISPRELALSSNLAF</sequence>
<dbReference type="Gene3D" id="1.10.10.60">
    <property type="entry name" value="Homeodomain-like"/>
    <property type="match status" value="1"/>
</dbReference>
<keyword evidence="1" id="KW-0805">Transcription regulation</keyword>
<dbReference type="SUPFAM" id="SSF46689">
    <property type="entry name" value="Homeodomain-like"/>
    <property type="match status" value="1"/>
</dbReference>
<accession>A0A839AKQ3</accession>
<keyword evidence="3" id="KW-0804">Transcription</keyword>
<feature type="domain" description="HTH araC/xylS-type" evidence="4">
    <location>
        <begin position="249"/>
        <end position="348"/>
    </location>
</feature>
<keyword evidence="2" id="KW-0238">DNA-binding</keyword>
<evidence type="ECO:0000256" key="1">
    <source>
        <dbReference type="ARBA" id="ARBA00023015"/>
    </source>
</evidence>
<dbReference type="InterPro" id="IPR009057">
    <property type="entry name" value="Homeodomain-like_sf"/>
</dbReference>
<keyword evidence="6" id="KW-1185">Reference proteome</keyword>
<dbReference type="InterPro" id="IPR020449">
    <property type="entry name" value="Tscrpt_reg_AraC-type_HTH"/>
</dbReference>
<dbReference type="PRINTS" id="PR00032">
    <property type="entry name" value="HTHARAC"/>
</dbReference>
<organism evidence="5 6">
    <name type="scientific">Tenacibaculum pelagium</name>
    <dbReference type="NCBI Taxonomy" id="2759527"/>
    <lineage>
        <taxon>Bacteria</taxon>
        <taxon>Pseudomonadati</taxon>
        <taxon>Bacteroidota</taxon>
        <taxon>Flavobacteriia</taxon>
        <taxon>Flavobacteriales</taxon>
        <taxon>Flavobacteriaceae</taxon>
        <taxon>Tenacibaculum</taxon>
    </lineage>
</organism>
<dbReference type="EMBL" id="JACGLS010000001">
    <property type="protein sequence ID" value="MBA6155683.1"/>
    <property type="molecule type" value="Genomic_DNA"/>
</dbReference>
<dbReference type="PROSITE" id="PS00041">
    <property type="entry name" value="HTH_ARAC_FAMILY_1"/>
    <property type="match status" value="1"/>
</dbReference>
<dbReference type="Pfam" id="PF12833">
    <property type="entry name" value="HTH_18"/>
    <property type="match status" value="1"/>
</dbReference>
<dbReference type="GO" id="GO:0003700">
    <property type="term" value="F:DNA-binding transcription factor activity"/>
    <property type="evidence" value="ECO:0007669"/>
    <property type="project" value="InterPro"/>
</dbReference>
<dbReference type="GO" id="GO:0043565">
    <property type="term" value="F:sequence-specific DNA binding"/>
    <property type="evidence" value="ECO:0007669"/>
    <property type="project" value="InterPro"/>
</dbReference>
<dbReference type="SMART" id="SM00342">
    <property type="entry name" value="HTH_ARAC"/>
    <property type="match status" value="1"/>
</dbReference>
<dbReference type="RefSeq" id="WP_182124167.1">
    <property type="nucleotide sequence ID" value="NZ_JACGLS010000001.1"/>
</dbReference>
<proteinExistence type="predicted"/>
<evidence type="ECO:0000313" key="6">
    <source>
        <dbReference type="Proteomes" id="UP000563906"/>
    </source>
</evidence>
<reference evidence="5 6" key="1">
    <citation type="submission" date="2020-07" db="EMBL/GenBank/DDBJ databases">
        <title>Bacterium isolated from marine sediment.</title>
        <authorList>
            <person name="Shang D."/>
            <person name="Du Z.-J."/>
        </authorList>
    </citation>
    <scope>NUCLEOTIDE SEQUENCE [LARGE SCALE GENOMIC DNA]</scope>
    <source>
        <strain evidence="5 6">S7007</strain>
    </source>
</reference>
<dbReference type="PROSITE" id="PS01124">
    <property type="entry name" value="HTH_ARAC_FAMILY_2"/>
    <property type="match status" value="1"/>
</dbReference>
<dbReference type="Proteomes" id="UP000563906">
    <property type="component" value="Unassembled WGS sequence"/>
</dbReference>
<name>A0A839AKQ3_9FLAO</name>
<evidence type="ECO:0000256" key="3">
    <source>
        <dbReference type="ARBA" id="ARBA00023163"/>
    </source>
</evidence>
<dbReference type="PANTHER" id="PTHR43280">
    <property type="entry name" value="ARAC-FAMILY TRANSCRIPTIONAL REGULATOR"/>
    <property type="match status" value="1"/>
</dbReference>
<evidence type="ECO:0000259" key="4">
    <source>
        <dbReference type="PROSITE" id="PS01124"/>
    </source>
</evidence>
<dbReference type="AlphaFoldDB" id="A0A839AKQ3"/>
<protein>
    <submittedName>
        <fullName evidence="5">Helix-turn-helix domain-containing protein</fullName>
    </submittedName>
</protein>
<gene>
    <name evidence="5" type="ORF">H3Z83_03985</name>
</gene>
<evidence type="ECO:0000256" key="2">
    <source>
        <dbReference type="ARBA" id="ARBA00023125"/>
    </source>
</evidence>
<dbReference type="PANTHER" id="PTHR43280:SF2">
    <property type="entry name" value="HTH-TYPE TRANSCRIPTIONAL REGULATOR EXSA"/>
    <property type="match status" value="1"/>
</dbReference>
<comment type="caution">
    <text evidence="5">The sequence shown here is derived from an EMBL/GenBank/DDBJ whole genome shotgun (WGS) entry which is preliminary data.</text>
</comment>
<dbReference type="InterPro" id="IPR018060">
    <property type="entry name" value="HTH_AraC"/>
</dbReference>
<evidence type="ECO:0000313" key="5">
    <source>
        <dbReference type="EMBL" id="MBA6155683.1"/>
    </source>
</evidence>